<sequence length="99" mass="11335">MAQIVWTEPALADLNDVAEYVALDNLVAAKALVQAAFTAVERLVLFPDSGRVPPELPHLNYREVVVNPCRIFYKQEEDTVFILFVMRSEQDLRKFLLSR</sequence>
<accession>A0ABX3KLB7</accession>
<organism evidence="3 4">
    <name type="scientific">Salinivibrio sharmensis</name>
    <dbReference type="NCBI Taxonomy" id="390883"/>
    <lineage>
        <taxon>Bacteria</taxon>
        <taxon>Pseudomonadati</taxon>
        <taxon>Pseudomonadota</taxon>
        <taxon>Gammaproteobacteria</taxon>
        <taxon>Vibrionales</taxon>
        <taxon>Vibrionaceae</taxon>
        <taxon>Salinivibrio</taxon>
    </lineage>
</organism>
<dbReference type="PANTHER" id="PTHR33755">
    <property type="entry name" value="TOXIN PARE1-RELATED"/>
    <property type="match status" value="1"/>
</dbReference>
<dbReference type="Pfam" id="PF05016">
    <property type="entry name" value="ParE_toxin"/>
    <property type="match status" value="1"/>
</dbReference>
<dbReference type="PANTHER" id="PTHR33755:SF5">
    <property type="entry name" value="TYPE II TOXIN-ANTITOXIN SYSTEM RELE_PARE FAMILY TOXIN"/>
    <property type="match status" value="1"/>
</dbReference>
<reference evidence="4" key="1">
    <citation type="submission" date="2017-01" db="EMBL/GenBank/DDBJ databases">
        <title>Draft genome of the species Salinivibrio sharmensis.</title>
        <authorList>
            <person name="Lopez-Hermoso C."/>
            <person name="De La Haba R."/>
            <person name="Sanchez-Porro C."/>
            <person name="Ventosa A."/>
        </authorList>
    </citation>
    <scope>NUCLEOTIDE SEQUENCE [LARGE SCALE GENOMIC DNA]</scope>
    <source>
        <strain evidence="4">CBH463</strain>
    </source>
</reference>
<dbReference type="Proteomes" id="UP000188627">
    <property type="component" value="Unassembled WGS sequence"/>
</dbReference>
<name>A0ABX3KLB7_9GAMM</name>
<keyword evidence="2" id="KW-1277">Toxin-antitoxin system</keyword>
<comment type="caution">
    <text evidence="3">The sequence shown here is derived from an EMBL/GenBank/DDBJ whole genome shotgun (WGS) entry which is preliminary data.</text>
</comment>
<proteinExistence type="inferred from homology"/>
<evidence type="ECO:0000313" key="3">
    <source>
        <dbReference type="EMBL" id="OOE90866.1"/>
    </source>
</evidence>
<dbReference type="EMBL" id="MUFC01000001">
    <property type="protein sequence ID" value="OOE90866.1"/>
    <property type="molecule type" value="Genomic_DNA"/>
</dbReference>
<dbReference type="InterPro" id="IPR007712">
    <property type="entry name" value="RelE/ParE_toxin"/>
</dbReference>
<dbReference type="Gene3D" id="3.30.2310.20">
    <property type="entry name" value="RelE-like"/>
    <property type="match status" value="1"/>
</dbReference>
<dbReference type="RefSeq" id="WP_021024563.1">
    <property type="nucleotide sequence ID" value="NZ_MUFC01000001.1"/>
</dbReference>
<gene>
    <name evidence="3" type="ORF">BZG74_01135</name>
</gene>
<keyword evidence="4" id="KW-1185">Reference proteome</keyword>
<evidence type="ECO:0000313" key="4">
    <source>
        <dbReference type="Proteomes" id="UP000188627"/>
    </source>
</evidence>
<evidence type="ECO:0000256" key="2">
    <source>
        <dbReference type="ARBA" id="ARBA00022649"/>
    </source>
</evidence>
<dbReference type="InterPro" id="IPR051803">
    <property type="entry name" value="TA_system_RelE-like_toxin"/>
</dbReference>
<dbReference type="InterPro" id="IPR035093">
    <property type="entry name" value="RelE/ParE_toxin_dom_sf"/>
</dbReference>
<evidence type="ECO:0000256" key="1">
    <source>
        <dbReference type="ARBA" id="ARBA00006226"/>
    </source>
</evidence>
<comment type="similarity">
    <text evidence="1">Belongs to the RelE toxin family.</text>
</comment>
<protein>
    <submittedName>
        <fullName evidence="3">Plasmid stabilization protein</fullName>
    </submittedName>
</protein>